<reference evidence="2" key="2">
    <citation type="submission" date="2020-06" db="EMBL/GenBank/DDBJ databases">
        <title>Helianthus annuus Genome sequencing and assembly Release 2.</title>
        <authorList>
            <person name="Gouzy J."/>
            <person name="Langlade N."/>
            <person name="Munos S."/>
        </authorList>
    </citation>
    <scope>NUCLEOTIDE SEQUENCE</scope>
    <source>
        <tissue evidence="2">Leaves</tissue>
    </source>
</reference>
<keyword evidence="3" id="KW-1185">Reference proteome</keyword>
<reference evidence="2" key="1">
    <citation type="journal article" date="2017" name="Nature">
        <title>The sunflower genome provides insights into oil metabolism, flowering and Asterid evolution.</title>
        <authorList>
            <person name="Badouin H."/>
            <person name="Gouzy J."/>
            <person name="Grassa C.J."/>
            <person name="Murat F."/>
            <person name="Staton S.E."/>
            <person name="Cottret L."/>
            <person name="Lelandais-Briere C."/>
            <person name="Owens G.L."/>
            <person name="Carrere S."/>
            <person name="Mayjonade B."/>
            <person name="Legrand L."/>
            <person name="Gill N."/>
            <person name="Kane N.C."/>
            <person name="Bowers J.E."/>
            <person name="Hubner S."/>
            <person name="Bellec A."/>
            <person name="Berard A."/>
            <person name="Berges H."/>
            <person name="Blanchet N."/>
            <person name="Boniface M.C."/>
            <person name="Brunel D."/>
            <person name="Catrice O."/>
            <person name="Chaidir N."/>
            <person name="Claudel C."/>
            <person name="Donnadieu C."/>
            <person name="Faraut T."/>
            <person name="Fievet G."/>
            <person name="Helmstetter N."/>
            <person name="King M."/>
            <person name="Knapp S.J."/>
            <person name="Lai Z."/>
            <person name="Le Paslier M.C."/>
            <person name="Lippi Y."/>
            <person name="Lorenzon L."/>
            <person name="Mandel J.R."/>
            <person name="Marage G."/>
            <person name="Marchand G."/>
            <person name="Marquand E."/>
            <person name="Bret-Mestries E."/>
            <person name="Morien E."/>
            <person name="Nambeesan S."/>
            <person name="Nguyen T."/>
            <person name="Pegot-Espagnet P."/>
            <person name="Pouilly N."/>
            <person name="Raftis F."/>
            <person name="Sallet E."/>
            <person name="Schiex T."/>
            <person name="Thomas J."/>
            <person name="Vandecasteele C."/>
            <person name="Vares D."/>
            <person name="Vear F."/>
            <person name="Vautrin S."/>
            <person name="Crespi M."/>
            <person name="Mangin B."/>
            <person name="Burke J.M."/>
            <person name="Salse J."/>
            <person name="Munos S."/>
            <person name="Vincourt P."/>
            <person name="Rieseberg L.H."/>
            <person name="Langlade N.B."/>
        </authorList>
    </citation>
    <scope>NUCLEOTIDE SEQUENCE</scope>
    <source>
        <tissue evidence="2">Leaves</tissue>
    </source>
</reference>
<dbReference type="AlphaFoldDB" id="A0A9K3IYU7"/>
<name>A0A9K3IYU7_HELAN</name>
<evidence type="ECO:0000313" key="3">
    <source>
        <dbReference type="Proteomes" id="UP000215914"/>
    </source>
</evidence>
<dbReference type="EMBL" id="MNCJ02000320">
    <property type="protein sequence ID" value="KAF5805571.1"/>
    <property type="molecule type" value="Genomic_DNA"/>
</dbReference>
<protein>
    <submittedName>
        <fullName evidence="2">Uncharacterized protein</fullName>
    </submittedName>
</protein>
<evidence type="ECO:0000256" key="1">
    <source>
        <dbReference type="SAM" id="MobiDB-lite"/>
    </source>
</evidence>
<gene>
    <name evidence="2" type="ORF">HanXRQr2_Chr05g0210941</name>
</gene>
<comment type="caution">
    <text evidence="2">The sequence shown here is derived from an EMBL/GenBank/DDBJ whole genome shotgun (WGS) entry which is preliminary data.</text>
</comment>
<evidence type="ECO:0000313" key="2">
    <source>
        <dbReference type="EMBL" id="KAF5805571.1"/>
    </source>
</evidence>
<feature type="compositionally biased region" description="Basic residues" evidence="1">
    <location>
        <begin position="1"/>
        <end position="10"/>
    </location>
</feature>
<feature type="region of interest" description="Disordered" evidence="1">
    <location>
        <begin position="1"/>
        <end position="22"/>
    </location>
</feature>
<organism evidence="2 3">
    <name type="scientific">Helianthus annuus</name>
    <name type="common">Common sunflower</name>
    <dbReference type="NCBI Taxonomy" id="4232"/>
    <lineage>
        <taxon>Eukaryota</taxon>
        <taxon>Viridiplantae</taxon>
        <taxon>Streptophyta</taxon>
        <taxon>Embryophyta</taxon>
        <taxon>Tracheophyta</taxon>
        <taxon>Spermatophyta</taxon>
        <taxon>Magnoliopsida</taxon>
        <taxon>eudicotyledons</taxon>
        <taxon>Gunneridae</taxon>
        <taxon>Pentapetalae</taxon>
        <taxon>asterids</taxon>
        <taxon>campanulids</taxon>
        <taxon>Asterales</taxon>
        <taxon>Asteraceae</taxon>
        <taxon>Asteroideae</taxon>
        <taxon>Heliantheae alliance</taxon>
        <taxon>Heliantheae</taxon>
        <taxon>Helianthus</taxon>
    </lineage>
</organism>
<dbReference type="Proteomes" id="UP000215914">
    <property type="component" value="Unassembled WGS sequence"/>
</dbReference>
<dbReference type="Gramene" id="mRNA:HanXRQr2_Chr05g0210941">
    <property type="protein sequence ID" value="CDS:HanXRQr2_Chr05g0210941.1"/>
    <property type="gene ID" value="HanXRQr2_Chr05g0210941"/>
</dbReference>
<accession>A0A9K3IYU7</accession>
<sequence>MTKPKSKSKSKPSSSSTTADATQMVAETTEIRYKAPHNYVGILTKPTDNHTFDSILDILSASKYKTLITADAPIYLDTQREFWKHATLEKQGDIIAAINSSIQGKKVNISPKSISETFKLDDLNGKTSFTKDELVKDLMNRGYAEQPNRDTLQKGYFPSAPRFLFHTLLMCVSNKTTSFNEIPTKIQCLGYAILNDKNYNYSQEIFDDLVKNVDNKTFLLFPRFLSYYFEQKFVEKDAELPKQGVSFKINCLTIETFSRMMAPIKLKTKEAEQVLETLLILKQPLLSPLLQVIKVAHPLL</sequence>
<proteinExistence type="predicted"/>